<keyword evidence="3" id="KW-1185">Reference proteome</keyword>
<accession>A0ABN9PTL5</accession>
<evidence type="ECO:0000256" key="1">
    <source>
        <dbReference type="SAM" id="MobiDB-lite"/>
    </source>
</evidence>
<name>A0ABN9PTL5_9DINO</name>
<sequence>MARTIAESIQLRVEFAKCLSNTMEADSPAFLSACETRKDEIIKLLRSQVVPVDQASEILRMLGAGQFSEAHINEMQTVPVERTSDDLDAASRASYMVASDWEKLKNPSLDFNTKCVVAINRMLRIGCARPSGPFYAALLAAILLAGHLRPVAEMDVEANKVIGQLNDLKSRYKLCAREASQPPCSVHPDDAGEFKRIHADFYQMAYSAEPHCPSKVDEASADGLRKALPARRAHASVAEPRPHLRGGANAAASRSNPAEALLMALMDRLVGQPNVVAPGLQIFGNQGQRNSTQDQPRQDGLLANGAAGAIGEVQEGASGPKGNALAIEDKKDNQEAAPVECLSVEAMSEEFRGTVKRRPAAAKGAGNGAGMKRPAATAATPAKAQETEEKQTPTTKTKKDAPTATAEKETPKAKAKNETPTAKKFAYPGTKYADPVRIGEFIIYTAVKDQKWRAKPSWGRVDKAFSW</sequence>
<comment type="caution">
    <text evidence="2">The sequence shown here is derived from an EMBL/GenBank/DDBJ whole genome shotgun (WGS) entry which is preliminary data.</text>
</comment>
<evidence type="ECO:0000313" key="3">
    <source>
        <dbReference type="Proteomes" id="UP001189429"/>
    </source>
</evidence>
<reference evidence="2" key="1">
    <citation type="submission" date="2023-10" db="EMBL/GenBank/DDBJ databases">
        <authorList>
            <person name="Chen Y."/>
            <person name="Shah S."/>
            <person name="Dougan E. K."/>
            <person name="Thang M."/>
            <person name="Chan C."/>
        </authorList>
    </citation>
    <scope>NUCLEOTIDE SEQUENCE [LARGE SCALE GENOMIC DNA]</scope>
</reference>
<feature type="compositionally biased region" description="Low complexity" evidence="1">
    <location>
        <begin position="374"/>
        <end position="384"/>
    </location>
</feature>
<feature type="region of interest" description="Disordered" evidence="1">
    <location>
        <begin position="233"/>
        <end position="252"/>
    </location>
</feature>
<dbReference type="EMBL" id="CAUYUJ010001238">
    <property type="protein sequence ID" value="CAK0794988.1"/>
    <property type="molecule type" value="Genomic_DNA"/>
</dbReference>
<proteinExistence type="predicted"/>
<evidence type="ECO:0000313" key="2">
    <source>
        <dbReference type="EMBL" id="CAK0794988.1"/>
    </source>
</evidence>
<gene>
    <name evidence="2" type="ORF">PCOR1329_LOCUS4794</name>
</gene>
<feature type="region of interest" description="Disordered" evidence="1">
    <location>
        <begin position="354"/>
        <end position="429"/>
    </location>
</feature>
<feature type="non-terminal residue" evidence="2">
    <location>
        <position position="467"/>
    </location>
</feature>
<feature type="compositionally biased region" description="Basic and acidic residues" evidence="1">
    <location>
        <begin position="385"/>
        <end position="417"/>
    </location>
</feature>
<evidence type="ECO:0008006" key="4">
    <source>
        <dbReference type="Google" id="ProtNLM"/>
    </source>
</evidence>
<protein>
    <recommendedName>
        <fullName evidence="4">PARP</fullName>
    </recommendedName>
</protein>
<dbReference type="Proteomes" id="UP001189429">
    <property type="component" value="Unassembled WGS sequence"/>
</dbReference>
<organism evidence="2 3">
    <name type="scientific">Prorocentrum cordatum</name>
    <dbReference type="NCBI Taxonomy" id="2364126"/>
    <lineage>
        <taxon>Eukaryota</taxon>
        <taxon>Sar</taxon>
        <taxon>Alveolata</taxon>
        <taxon>Dinophyceae</taxon>
        <taxon>Prorocentrales</taxon>
        <taxon>Prorocentraceae</taxon>
        <taxon>Prorocentrum</taxon>
    </lineage>
</organism>